<evidence type="ECO:0000313" key="10">
    <source>
        <dbReference type="EMBL" id="GET36830.1"/>
    </source>
</evidence>
<dbReference type="PROSITE" id="PS50109">
    <property type="entry name" value="HIS_KIN"/>
    <property type="match status" value="1"/>
</dbReference>
<dbReference type="NCBIfam" id="TIGR00229">
    <property type="entry name" value="sensory_box"/>
    <property type="match status" value="2"/>
</dbReference>
<reference evidence="10" key="1">
    <citation type="submission" date="2019-10" db="EMBL/GenBank/DDBJ databases">
        <title>Draft genome sequece of Microseira wollei NIES-4236.</title>
        <authorList>
            <person name="Yamaguchi H."/>
            <person name="Suzuki S."/>
            <person name="Kawachi M."/>
        </authorList>
    </citation>
    <scope>NUCLEOTIDE SEQUENCE</scope>
    <source>
        <strain evidence="10">NIES-4236</strain>
    </source>
</reference>
<sequence length="704" mass="80455">MKNSTATQQTVDKSKKEKIDFKAFFDLSPDIFCVLEKRGNFQQMNPAVSRILGWIPGELLGISWLELVHPEDLSVSLATLQHCQPDRPCYLLNRYRHKNGSYRWLSWSLSCSEEKQIYAVAKEEVGEKNSGKEIQESLVQAEVKALKKERQSLYALLEQLPVFLHIRSENSTGFYNQRFREIFGEPNHKACFILDGEVASTPECVSKEDDSALPRTKTPCSLCPTCTVFATKKTQSWEWIDHRHGRTYEIYNYPFQDINGELKVVEMGLDITENKQQRLWKVLDLISNEIYIFDAASLRFQYVNARGRRNMGYSKEEMQNFTPYDIKPGIKEEDFRRAIAPLLSGEEEKLVFQSIHQRKDGSTYPVEVHLQLLREKGAPPVFLAVIIDISERLKVEATLRAKEAQIKQKAAELEKSLHQLQRTQMQLVQSEKMSSLGQLVAGVAHEINNPVNFIYGNLPHIERYSQELLEILHLYQQQYPGETKEIKQKIQDCDLEFLCQDLPKIVDSIKLGTNRIRDIVLSLRNFSRHDESALKAVDIHTGIDSTLMILQNRLRPKPDYPEIQVTKQYGKLPFIECYPGQINQVFMNILANAIDALETQNAPRKISISTSIRCPETGEDIAETCPGIPLAVIRICDNGPGIPEKVRRRIFEPFFTTKPIGKGTGLGLSISYSIVVEKHQGNMHCISTPGQGTEFIIEIPIRQS</sequence>
<protein>
    <recommendedName>
        <fullName evidence="2">histidine kinase</fullName>
        <ecNumber evidence="2">2.7.13.3</ecNumber>
    </recommendedName>
</protein>
<evidence type="ECO:0000256" key="5">
    <source>
        <dbReference type="ARBA" id="ARBA00023012"/>
    </source>
</evidence>
<dbReference type="InterPro" id="IPR003661">
    <property type="entry name" value="HisK_dim/P_dom"/>
</dbReference>
<dbReference type="SUPFAM" id="SSF55874">
    <property type="entry name" value="ATPase domain of HSP90 chaperone/DNA topoisomerase II/histidine kinase"/>
    <property type="match status" value="1"/>
</dbReference>
<dbReference type="InterPro" id="IPR035965">
    <property type="entry name" value="PAS-like_dom_sf"/>
</dbReference>
<dbReference type="InterPro" id="IPR036097">
    <property type="entry name" value="HisK_dim/P_sf"/>
</dbReference>
<dbReference type="CDD" id="cd00130">
    <property type="entry name" value="PAS"/>
    <property type="match status" value="2"/>
</dbReference>
<dbReference type="Proteomes" id="UP001050975">
    <property type="component" value="Unassembled WGS sequence"/>
</dbReference>
<feature type="coiled-coil region" evidence="6">
    <location>
        <begin position="399"/>
        <end position="430"/>
    </location>
</feature>
<dbReference type="PRINTS" id="PR00344">
    <property type="entry name" value="BCTRLSENSOR"/>
</dbReference>
<dbReference type="InterPro" id="IPR003594">
    <property type="entry name" value="HATPase_dom"/>
</dbReference>
<evidence type="ECO:0000259" key="7">
    <source>
        <dbReference type="PROSITE" id="PS50109"/>
    </source>
</evidence>
<dbReference type="SMART" id="SM00091">
    <property type="entry name" value="PAS"/>
    <property type="match status" value="2"/>
</dbReference>
<dbReference type="EC" id="2.7.13.3" evidence="2"/>
<gene>
    <name evidence="10" type="ORF">MiSe_15820</name>
</gene>
<dbReference type="CDD" id="cd00082">
    <property type="entry name" value="HisKA"/>
    <property type="match status" value="1"/>
</dbReference>
<dbReference type="PANTHER" id="PTHR43065">
    <property type="entry name" value="SENSOR HISTIDINE KINASE"/>
    <property type="match status" value="1"/>
</dbReference>
<dbReference type="EMBL" id="BLAY01000018">
    <property type="protein sequence ID" value="GET36830.1"/>
    <property type="molecule type" value="Genomic_DNA"/>
</dbReference>
<dbReference type="Gene3D" id="3.30.565.10">
    <property type="entry name" value="Histidine kinase-like ATPase, C-terminal domain"/>
    <property type="match status" value="1"/>
</dbReference>
<dbReference type="InterPro" id="IPR013656">
    <property type="entry name" value="PAS_4"/>
</dbReference>
<dbReference type="InterPro" id="IPR004358">
    <property type="entry name" value="Sig_transdc_His_kin-like_C"/>
</dbReference>
<dbReference type="InterPro" id="IPR036890">
    <property type="entry name" value="HATPase_C_sf"/>
</dbReference>
<evidence type="ECO:0000256" key="6">
    <source>
        <dbReference type="SAM" id="Coils"/>
    </source>
</evidence>
<comment type="catalytic activity">
    <reaction evidence="1">
        <text>ATP + protein L-histidine = ADP + protein N-phospho-L-histidine.</text>
        <dbReference type="EC" id="2.7.13.3"/>
    </reaction>
</comment>
<keyword evidence="6" id="KW-0175">Coiled coil</keyword>
<evidence type="ECO:0000256" key="3">
    <source>
        <dbReference type="ARBA" id="ARBA00022553"/>
    </source>
</evidence>
<dbReference type="InterPro" id="IPR005467">
    <property type="entry name" value="His_kinase_dom"/>
</dbReference>
<dbReference type="InterPro" id="IPR000014">
    <property type="entry name" value="PAS"/>
</dbReference>
<feature type="domain" description="Histidine kinase" evidence="7">
    <location>
        <begin position="442"/>
        <end position="703"/>
    </location>
</feature>
<dbReference type="InterPro" id="IPR013655">
    <property type="entry name" value="PAS_fold_3"/>
</dbReference>
<dbReference type="GO" id="GO:0000155">
    <property type="term" value="F:phosphorelay sensor kinase activity"/>
    <property type="evidence" value="ECO:0007669"/>
    <property type="project" value="InterPro"/>
</dbReference>
<feature type="domain" description="PAS" evidence="8">
    <location>
        <begin position="275"/>
        <end position="318"/>
    </location>
</feature>
<dbReference type="Pfam" id="PF08447">
    <property type="entry name" value="PAS_3"/>
    <property type="match status" value="1"/>
</dbReference>
<dbReference type="SMART" id="SM00387">
    <property type="entry name" value="HATPase_c"/>
    <property type="match status" value="1"/>
</dbReference>
<keyword evidence="4 10" id="KW-0808">Transferase</keyword>
<dbReference type="SUPFAM" id="SSF55785">
    <property type="entry name" value="PYP-like sensor domain (PAS domain)"/>
    <property type="match status" value="2"/>
</dbReference>
<evidence type="ECO:0000313" key="11">
    <source>
        <dbReference type="Proteomes" id="UP001050975"/>
    </source>
</evidence>
<proteinExistence type="predicted"/>
<comment type="caution">
    <text evidence="10">The sequence shown here is derived from an EMBL/GenBank/DDBJ whole genome shotgun (WGS) entry which is preliminary data.</text>
</comment>
<dbReference type="Pfam" id="PF02518">
    <property type="entry name" value="HATPase_c"/>
    <property type="match status" value="1"/>
</dbReference>
<name>A0AAV3X4T8_9CYAN</name>
<dbReference type="SUPFAM" id="SSF47384">
    <property type="entry name" value="Homodimeric domain of signal transducing histidine kinase"/>
    <property type="match status" value="1"/>
</dbReference>
<evidence type="ECO:0000256" key="4">
    <source>
        <dbReference type="ARBA" id="ARBA00022777"/>
    </source>
</evidence>
<keyword evidence="11" id="KW-1185">Reference proteome</keyword>
<feature type="domain" description="PAC" evidence="9">
    <location>
        <begin position="348"/>
        <end position="401"/>
    </location>
</feature>
<keyword evidence="5" id="KW-0902">Two-component regulatory system</keyword>
<dbReference type="InterPro" id="IPR000700">
    <property type="entry name" value="PAS-assoc_C"/>
</dbReference>
<evidence type="ECO:0000256" key="1">
    <source>
        <dbReference type="ARBA" id="ARBA00000085"/>
    </source>
</evidence>
<dbReference type="Pfam" id="PF08448">
    <property type="entry name" value="PAS_4"/>
    <property type="match status" value="1"/>
</dbReference>
<dbReference type="AlphaFoldDB" id="A0AAV3X4T8"/>
<accession>A0AAV3X4T8</accession>
<evidence type="ECO:0000259" key="9">
    <source>
        <dbReference type="PROSITE" id="PS50113"/>
    </source>
</evidence>
<dbReference type="RefSeq" id="WP_226577209.1">
    <property type="nucleotide sequence ID" value="NZ_BLAY01000018.1"/>
</dbReference>
<dbReference type="Gene3D" id="1.10.287.130">
    <property type="match status" value="1"/>
</dbReference>
<keyword evidence="3" id="KW-0597">Phosphoprotein</keyword>
<organism evidence="10 11">
    <name type="scientific">Microseira wollei NIES-4236</name>
    <dbReference type="NCBI Taxonomy" id="2530354"/>
    <lineage>
        <taxon>Bacteria</taxon>
        <taxon>Bacillati</taxon>
        <taxon>Cyanobacteriota</taxon>
        <taxon>Cyanophyceae</taxon>
        <taxon>Oscillatoriophycideae</taxon>
        <taxon>Aerosakkonematales</taxon>
        <taxon>Aerosakkonemataceae</taxon>
        <taxon>Microseira</taxon>
    </lineage>
</organism>
<dbReference type="PROSITE" id="PS50113">
    <property type="entry name" value="PAC"/>
    <property type="match status" value="1"/>
</dbReference>
<feature type="domain" description="PAS" evidence="8">
    <location>
        <begin position="17"/>
        <end position="87"/>
    </location>
</feature>
<evidence type="ECO:0000256" key="2">
    <source>
        <dbReference type="ARBA" id="ARBA00012438"/>
    </source>
</evidence>
<evidence type="ECO:0000259" key="8">
    <source>
        <dbReference type="PROSITE" id="PS50112"/>
    </source>
</evidence>
<dbReference type="PANTHER" id="PTHR43065:SF50">
    <property type="entry name" value="HISTIDINE KINASE"/>
    <property type="match status" value="1"/>
</dbReference>
<dbReference type="PROSITE" id="PS50112">
    <property type="entry name" value="PAS"/>
    <property type="match status" value="2"/>
</dbReference>
<keyword evidence="4 10" id="KW-0418">Kinase</keyword>
<dbReference type="Gene3D" id="3.30.450.20">
    <property type="entry name" value="PAS domain"/>
    <property type="match status" value="3"/>
</dbReference>